<gene>
    <name evidence="2" type="ORF">BCR43DRAFT_163555</name>
</gene>
<keyword evidence="1" id="KW-1133">Transmembrane helix</keyword>
<dbReference type="InParanoid" id="A0A1X2HNT6"/>
<evidence type="ECO:0000256" key="1">
    <source>
        <dbReference type="SAM" id="Phobius"/>
    </source>
</evidence>
<reference evidence="2 3" key="1">
    <citation type="submission" date="2016-07" db="EMBL/GenBank/DDBJ databases">
        <title>Pervasive Adenine N6-methylation of Active Genes in Fungi.</title>
        <authorList>
            <consortium name="DOE Joint Genome Institute"/>
            <person name="Mondo S.J."/>
            <person name="Dannebaum R.O."/>
            <person name="Kuo R.C."/>
            <person name="Labutti K."/>
            <person name="Haridas S."/>
            <person name="Kuo A."/>
            <person name="Salamov A."/>
            <person name="Ahrendt S.R."/>
            <person name="Lipzen A."/>
            <person name="Sullivan W."/>
            <person name="Andreopoulos W.B."/>
            <person name="Clum A."/>
            <person name="Lindquist E."/>
            <person name="Daum C."/>
            <person name="Ramamoorthy G.K."/>
            <person name="Gryganskyi A."/>
            <person name="Culley D."/>
            <person name="Magnuson J.K."/>
            <person name="James T.Y."/>
            <person name="O'Malley M.A."/>
            <person name="Stajich J.E."/>
            <person name="Spatafora J.W."/>
            <person name="Visel A."/>
            <person name="Grigoriev I.V."/>
        </authorList>
    </citation>
    <scope>NUCLEOTIDE SEQUENCE [LARGE SCALE GENOMIC DNA]</scope>
    <source>
        <strain evidence="2 3">NRRL 2496</strain>
    </source>
</reference>
<organism evidence="2 3">
    <name type="scientific">Syncephalastrum racemosum</name>
    <name type="common">Filamentous fungus</name>
    <dbReference type="NCBI Taxonomy" id="13706"/>
    <lineage>
        <taxon>Eukaryota</taxon>
        <taxon>Fungi</taxon>
        <taxon>Fungi incertae sedis</taxon>
        <taxon>Mucoromycota</taxon>
        <taxon>Mucoromycotina</taxon>
        <taxon>Mucoromycetes</taxon>
        <taxon>Mucorales</taxon>
        <taxon>Syncephalastraceae</taxon>
        <taxon>Syncephalastrum</taxon>
    </lineage>
</organism>
<keyword evidence="1" id="KW-0812">Transmembrane</keyword>
<evidence type="ECO:0000313" key="3">
    <source>
        <dbReference type="Proteomes" id="UP000242180"/>
    </source>
</evidence>
<feature type="transmembrane region" description="Helical" evidence="1">
    <location>
        <begin position="77"/>
        <end position="95"/>
    </location>
</feature>
<comment type="caution">
    <text evidence="2">The sequence shown here is derived from an EMBL/GenBank/DDBJ whole genome shotgun (WGS) entry which is preliminary data.</text>
</comment>
<protein>
    <submittedName>
        <fullName evidence="2">Uncharacterized protein</fullName>
    </submittedName>
</protein>
<name>A0A1X2HNT6_SYNRA</name>
<sequence length="110" mass="12645">MEPNHETQQQQRATDSTGQSTRIFVGHVKQYLLSLPWATVTVILLTLAIALIDLVIRLLTPHQNFISQWLYMDLSSVVHHWQGIYIYICVCYLSASSQLKRNWLNGDDST</sequence>
<keyword evidence="3" id="KW-1185">Reference proteome</keyword>
<proteinExistence type="predicted"/>
<accession>A0A1X2HNT6</accession>
<evidence type="ECO:0000313" key="2">
    <source>
        <dbReference type="EMBL" id="ORZ01008.1"/>
    </source>
</evidence>
<dbReference type="EMBL" id="MCGN01000002">
    <property type="protein sequence ID" value="ORZ01008.1"/>
    <property type="molecule type" value="Genomic_DNA"/>
</dbReference>
<keyword evidence="1" id="KW-0472">Membrane</keyword>
<dbReference type="Proteomes" id="UP000242180">
    <property type="component" value="Unassembled WGS sequence"/>
</dbReference>
<feature type="transmembrane region" description="Helical" evidence="1">
    <location>
        <begin position="35"/>
        <end position="56"/>
    </location>
</feature>
<dbReference type="AlphaFoldDB" id="A0A1X2HNT6"/>